<dbReference type="Gene3D" id="2.60.40.290">
    <property type="match status" value="1"/>
</dbReference>
<gene>
    <name evidence="3" type="ORF">Pen02_78720</name>
</gene>
<dbReference type="InterPro" id="IPR012291">
    <property type="entry name" value="CBM2_carb-bd_dom_sf"/>
</dbReference>
<reference evidence="3 4" key="1">
    <citation type="submission" date="2021-01" db="EMBL/GenBank/DDBJ databases">
        <title>Whole genome shotgun sequence of Plantactinospora endophytica NBRC 110450.</title>
        <authorList>
            <person name="Komaki H."/>
            <person name="Tamura T."/>
        </authorList>
    </citation>
    <scope>NUCLEOTIDE SEQUENCE [LARGE SCALE GENOMIC DNA]</scope>
    <source>
        <strain evidence="3 4">NBRC 110450</strain>
    </source>
</reference>
<proteinExistence type="predicted"/>
<sequence>MSAPEPTRPRFLAAAPWLVVLAGVLVMIILFVLATGYFSSDLRRTSGVPDPAWPFAQGGTPSSAAGPASPTDGVPTVEPALPTPTTARPAGARNPAPSRTTPSRGTTPPPSFRPTTAAPKPAEPALTGRYRVLADYRDSFIAEVLVRNTGGAAQSWTVELRFRNEVHGLRNYWIEGAPRPSADRDDGRYVFRSGVPLSGNRSDPLRFHLERWGDSERPISCTVNGRACDLG</sequence>
<comment type="caution">
    <text evidence="3">The sequence shown here is derived from an EMBL/GenBank/DDBJ whole genome shotgun (WGS) entry which is preliminary data.</text>
</comment>
<dbReference type="Proteomes" id="UP000646749">
    <property type="component" value="Unassembled WGS sequence"/>
</dbReference>
<evidence type="ECO:0000313" key="3">
    <source>
        <dbReference type="EMBL" id="GIG92936.1"/>
    </source>
</evidence>
<feature type="compositionally biased region" description="Low complexity" evidence="1">
    <location>
        <begin position="79"/>
        <end position="106"/>
    </location>
</feature>
<feature type="region of interest" description="Disordered" evidence="1">
    <location>
        <begin position="53"/>
        <end position="124"/>
    </location>
</feature>
<feature type="compositionally biased region" description="Low complexity" evidence="1">
    <location>
        <begin position="113"/>
        <end position="124"/>
    </location>
</feature>
<keyword evidence="2" id="KW-0472">Membrane</keyword>
<evidence type="ECO:0008006" key="5">
    <source>
        <dbReference type="Google" id="ProtNLM"/>
    </source>
</evidence>
<dbReference type="RefSeq" id="WP_203871251.1">
    <property type="nucleotide sequence ID" value="NZ_BONW01000049.1"/>
</dbReference>
<evidence type="ECO:0000256" key="2">
    <source>
        <dbReference type="SAM" id="Phobius"/>
    </source>
</evidence>
<evidence type="ECO:0000256" key="1">
    <source>
        <dbReference type="SAM" id="MobiDB-lite"/>
    </source>
</evidence>
<protein>
    <recommendedName>
        <fullName evidence="5">Cellulose-binding protein</fullName>
    </recommendedName>
</protein>
<accession>A0ABQ4EDZ0</accession>
<name>A0ABQ4EDZ0_9ACTN</name>
<feature type="transmembrane region" description="Helical" evidence="2">
    <location>
        <begin position="12"/>
        <end position="34"/>
    </location>
</feature>
<keyword evidence="2" id="KW-0812">Transmembrane</keyword>
<organism evidence="3 4">
    <name type="scientific">Plantactinospora endophytica</name>
    <dbReference type="NCBI Taxonomy" id="673535"/>
    <lineage>
        <taxon>Bacteria</taxon>
        <taxon>Bacillati</taxon>
        <taxon>Actinomycetota</taxon>
        <taxon>Actinomycetes</taxon>
        <taxon>Micromonosporales</taxon>
        <taxon>Micromonosporaceae</taxon>
        <taxon>Plantactinospora</taxon>
    </lineage>
</organism>
<keyword evidence="4" id="KW-1185">Reference proteome</keyword>
<keyword evidence="2" id="KW-1133">Transmembrane helix</keyword>
<evidence type="ECO:0000313" key="4">
    <source>
        <dbReference type="Proteomes" id="UP000646749"/>
    </source>
</evidence>
<dbReference type="EMBL" id="BONW01000049">
    <property type="protein sequence ID" value="GIG92936.1"/>
    <property type="molecule type" value="Genomic_DNA"/>
</dbReference>